<dbReference type="Pfam" id="PF13549">
    <property type="entry name" value="ATP-grasp_5"/>
    <property type="match status" value="1"/>
</dbReference>
<evidence type="ECO:0000313" key="4">
    <source>
        <dbReference type="Proteomes" id="UP000032233"/>
    </source>
</evidence>
<name>A0A0D2JZG9_9BACT</name>
<dbReference type="EMBL" id="AZAC01000008">
    <property type="protein sequence ID" value="KIX14925.1"/>
    <property type="molecule type" value="Genomic_DNA"/>
</dbReference>
<dbReference type="InterPro" id="IPR016102">
    <property type="entry name" value="Succinyl-CoA_synth-like"/>
</dbReference>
<dbReference type="Pfam" id="PF13607">
    <property type="entry name" value="Succ_CoA_lig"/>
    <property type="match status" value="1"/>
</dbReference>
<keyword evidence="1" id="KW-0547">Nucleotide-binding</keyword>
<dbReference type="SUPFAM" id="SSF52210">
    <property type="entry name" value="Succinyl-CoA synthetase domains"/>
    <property type="match status" value="2"/>
</dbReference>
<dbReference type="InterPro" id="IPR036291">
    <property type="entry name" value="NAD(P)-bd_dom_sf"/>
</dbReference>
<dbReference type="InterPro" id="IPR003781">
    <property type="entry name" value="CoA-bd"/>
</dbReference>
<dbReference type="PANTHER" id="PTHR42793:SF1">
    <property type="entry name" value="PEPTIDYL-LYSINE N-ACETYLTRANSFERASE PATZ"/>
    <property type="match status" value="1"/>
</dbReference>
<dbReference type="Gene3D" id="3.30.470.20">
    <property type="entry name" value="ATP-grasp fold, B domain"/>
    <property type="match status" value="1"/>
</dbReference>
<dbReference type="PROSITE" id="PS50975">
    <property type="entry name" value="ATP_GRASP"/>
    <property type="match status" value="1"/>
</dbReference>
<dbReference type="InterPro" id="IPR011761">
    <property type="entry name" value="ATP-grasp"/>
</dbReference>
<protein>
    <recommendedName>
        <fullName evidence="2">ATP-grasp domain-containing protein</fullName>
    </recommendedName>
</protein>
<dbReference type="Gene3D" id="3.40.50.261">
    <property type="entry name" value="Succinyl-CoA synthetase domains"/>
    <property type="match status" value="2"/>
</dbReference>
<dbReference type="Proteomes" id="UP000032233">
    <property type="component" value="Unassembled WGS sequence"/>
</dbReference>
<dbReference type="Gene3D" id="3.40.50.720">
    <property type="entry name" value="NAD(P)-binding Rossmann-like Domain"/>
    <property type="match status" value="1"/>
</dbReference>
<dbReference type="InterPro" id="IPR013815">
    <property type="entry name" value="ATP_grasp_subdomain_1"/>
</dbReference>
<dbReference type="PANTHER" id="PTHR42793">
    <property type="entry name" value="COA BINDING DOMAIN CONTAINING PROTEIN"/>
    <property type="match status" value="1"/>
</dbReference>
<organism evidence="3 4">
    <name type="scientific">Dethiosulfatarculus sandiegensis</name>
    <dbReference type="NCBI Taxonomy" id="1429043"/>
    <lineage>
        <taxon>Bacteria</taxon>
        <taxon>Pseudomonadati</taxon>
        <taxon>Thermodesulfobacteriota</taxon>
        <taxon>Desulfarculia</taxon>
        <taxon>Desulfarculales</taxon>
        <taxon>Desulfarculaceae</taxon>
        <taxon>Dethiosulfatarculus</taxon>
    </lineage>
</organism>
<proteinExistence type="predicted"/>
<keyword evidence="1" id="KW-0067">ATP-binding</keyword>
<evidence type="ECO:0000259" key="2">
    <source>
        <dbReference type="PROSITE" id="PS50975"/>
    </source>
</evidence>
<feature type="domain" description="ATP-grasp" evidence="2">
    <location>
        <begin position="528"/>
        <end position="577"/>
    </location>
</feature>
<dbReference type="AlphaFoldDB" id="A0A0D2JZG9"/>
<dbReference type="SUPFAM" id="SSF51735">
    <property type="entry name" value="NAD(P)-binding Rossmann-fold domains"/>
    <property type="match status" value="1"/>
</dbReference>
<dbReference type="STRING" id="1429043.X474_07185"/>
<dbReference type="SMART" id="SM00881">
    <property type="entry name" value="CoA_binding"/>
    <property type="match status" value="1"/>
</dbReference>
<gene>
    <name evidence="3" type="ORF">X474_07185</name>
</gene>
<dbReference type="Pfam" id="PF13380">
    <property type="entry name" value="CoA_binding_2"/>
    <property type="match status" value="1"/>
</dbReference>
<dbReference type="InterPro" id="IPR032875">
    <property type="entry name" value="Succ_CoA_lig_flav_dom"/>
</dbReference>
<dbReference type="Gene3D" id="3.30.1490.20">
    <property type="entry name" value="ATP-grasp fold, A domain"/>
    <property type="match status" value="1"/>
</dbReference>
<reference evidence="3 4" key="1">
    <citation type="submission" date="2013-11" db="EMBL/GenBank/DDBJ databases">
        <title>Metagenomic analysis of a methanogenic consortium involved in long chain n-alkane degradation.</title>
        <authorList>
            <person name="Davidova I.A."/>
            <person name="Callaghan A.V."/>
            <person name="Wawrik B."/>
            <person name="Pruitt S."/>
            <person name="Marks C."/>
            <person name="Duncan K.E."/>
            <person name="Suflita J.M."/>
        </authorList>
    </citation>
    <scope>NUCLEOTIDE SEQUENCE [LARGE SCALE GENOMIC DNA]</scope>
    <source>
        <strain evidence="3 4">SPR</strain>
    </source>
</reference>
<keyword evidence="4" id="KW-1185">Reference proteome</keyword>
<dbReference type="GO" id="GO:0046872">
    <property type="term" value="F:metal ion binding"/>
    <property type="evidence" value="ECO:0007669"/>
    <property type="project" value="InterPro"/>
</dbReference>
<dbReference type="GO" id="GO:0005524">
    <property type="term" value="F:ATP binding"/>
    <property type="evidence" value="ECO:0007669"/>
    <property type="project" value="UniProtKB-UniRule"/>
</dbReference>
<evidence type="ECO:0000313" key="3">
    <source>
        <dbReference type="EMBL" id="KIX14925.1"/>
    </source>
</evidence>
<comment type="caution">
    <text evidence="3">The sequence shown here is derived from an EMBL/GenBank/DDBJ whole genome shotgun (WGS) entry which is preliminary data.</text>
</comment>
<accession>A0A0D2JZG9</accession>
<dbReference type="InParanoid" id="A0A0D2JZG9"/>
<sequence>MEKARQARDSVGGYPARRTALDSVRARISFKSHPSIPANSEGLMRKFFHPKSLTIVGVSASPGNLGRNIYHNMMTFGYRGPLYLVSPKGGEYKGNHIYTSIEELPETPELAVVLTPAATVPGLVTACGEKGIKNLVIESGGFTELDRSKADLEKQILEAAQRYGIRFIGPNCIGVICTQSGVAAPFPVLARPAPPGGVSIVAQSGGVGLTYLHNCAQAGIGISKFASVGNKLNINEQDLLAYLIEDPETKVILLYLESVVAGREIADLIASSPKPVVVHKSNISPQSNAIAQSHTAALANDDSVVEAALKQAGAIRAHTVTECLDILRGLTLPRAKGKRLVVISRSGGHAVVAADAVSRRGLELPPLPREFLDKVKKHVRASVIRLQNPLDLGDLFDFKVNITILEEALALKTTDAVVVIHGYRGKAEAEDSRNFIKKAGELCQKYNKPVGLCLLVEPEELAKVKEITTLPLFAAAEEAVNALARCRLPDPLPQLELPPQAETPDWGRIRRTLGAAQPDGNLELPESLILAASAGIPVAPFMVALNPDEAGFIARELGFPVVIKAVGISHKTEHKGVALNLRTQEEVVEAASLMFDNLGLKRMVVMSQIPGDTEVIVGCKNDPSFGPIALLGLGGVTAEALKDVSLGLAPVSPGQAGYMMDSLKGSVLLKGFRGKPAINRPALAHVVCRVSELAARLPEVAELDLNPVITGPGGSVAVDARVVVKKWN</sequence>
<evidence type="ECO:0000256" key="1">
    <source>
        <dbReference type="PROSITE-ProRule" id="PRU00409"/>
    </source>
</evidence>
<dbReference type="SUPFAM" id="SSF56059">
    <property type="entry name" value="Glutathione synthetase ATP-binding domain-like"/>
    <property type="match status" value="1"/>
</dbReference>